<name>A0A0V1GQ48_9BILA</name>
<dbReference type="Proteomes" id="UP000055024">
    <property type="component" value="Unassembled WGS sequence"/>
</dbReference>
<evidence type="ECO:0000313" key="1">
    <source>
        <dbReference type="EMBL" id="KRZ00083.1"/>
    </source>
</evidence>
<keyword evidence="2" id="KW-1185">Reference proteome</keyword>
<protein>
    <submittedName>
        <fullName evidence="1">Uncharacterized protein</fullName>
    </submittedName>
</protein>
<accession>A0A0V1GQ48</accession>
<dbReference type="EMBL" id="JYDP01000585">
    <property type="protein sequence ID" value="KRZ00083.1"/>
    <property type="molecule type" value="Genomic_DNA"/>
</dbReference>
<sequence length="32" mass="3720">MQGIRFDKQYVQKRVVHGSVEAVLLLSNIPMY</sequence>
<proteinExistence type="predicted"/>
<organism evidence="1 2">
    <name type="scientific">Trichinella zimbabwensis</name>
    <dbReference type="NCBI Taxonomy" id="268475"/>
    <lineage>
        <taxon>Eukaryota</taxon>
        <taxon>Metazoa</taxon>
        <taxon>Ecdysozoa</taxon>
        <taxon>Nematoda</taxon>
        <taxon>Enoplea</taxon>
        <taxon>Dorylaimia</taxon>
        <taxon>Trichinellida</taxon>
        <taxon>Trichinellidae</taxon>
        <taxon>Trichinella</taxon>
    </lineage>
</organism>
<dbReference type="AlphaFoldDB" id="A0A0V1GQ48"/>
<comment type="caution">
    <text evidence="1">The sequence shown here is derived from an EMBL/GenBank/DDBJ whole genome shotgun (WGS) entry which is preliminary data.</text>
</comment>
<gene>
    <name evidence="1" type="ORF">T11_3972</name>
</gene>
<reference evidence="1 2" key="1">
    <citation type="submission" date="2015-01" db="EMBL/GenBank/DDBJ databases">
        <title>Evolution of Trichinella species and genotypes.</title>
        <authorList>
            <person name="Korhonen P.K."/>
            <person name="Edoardo P."/>
            <person name="Giuseppe L.R."/>
            <person name="Gasser R.B."/>
        </authorList>
    </citation>
    <scope>NUCLEOTIDE SEQUENCE [LARGE SCALE GENOMIC DNA]</scope>
    <source>
        <strain evidence="1">ISS1029</strain>
    </source>
</reference>
<evidence type="ECO:0000313" key="2">
    <source>
        <dbReference type="Proteomes" id="UP000055024"/>
    </source>
</evidence>